<dbReference type="InterPro" id="IPR046335">
    <property type="entry name" value="LacI/GalR-like_sensor"/>
</dbReference>
<protein>
    <submittedName>
        <fullName evidence="5">LacI family DNA-binding transcriptional regulator</fullName>
    </submittedName>
</protein>
<reference evidence="6" key="1">
    <citation type="journal article" date="2019" name="Int. J. Syst. Evol. Microbiol.">
        <title>The Global Catalogue of Microorganisms (GCM) 10K type strain sequencing project: providing services to taxonomists for standard genome sequencing and annotation.</title>
        <authorList>
            <consortium name="The Broad Institute Genomics Platform"/>
            <consortium name="The Broad Institute Genome Sequencing Center for Infectious Disease"/>
            <person name="Wu L."/>
            <person name="Ma J."/>
        </authorList>
    </citation>
    <scope>NUCLEOTIDE SEQUENCE [LARGE SCALE GENOMIC DNA]</scope>
    <source>
        <strain evidence="6">CGMCC 1.10363</strain>
    </source>
</reference>
<proteinExistence type="predicted"/>
<dbReference type="SUPFAM" id="SSF53822">
    <property type="entry name" value="Periplasmic binding protein-like I"/>
    <property type="match status" value="1"/>
</dbReference>
<dbReference type="Proteomes" id="UP001595900">
    <property type="component" value="Unassembled WGS sequence"/>
</dbReference>
<accession>A0ABV8Q536</accession>
<evidence type="ECO:0000313" key="5">
    <source>
        <dbReference type="EMBL" id="MFC4242244.1"/>
    </source>
</evidence>
<evidence type="ECO:0000256" key="1">
    <source>
        <dbReference type="ARBA" id="ARBA00023015"/>
    </source>
</evidence>
<gene>
    <name evidence="5" type="ORF">ACFOYW_02575</name>
</gene>
<dbReference type="PROSITE" id="PS00356">
    <property type="entry name" value="HTH_LACI_1"/>
    <property type="match status" value="1"/>
</dbReference>
<keyword evidence="1" id="KW-0805">Transcription regulation</keyword>
<dbReference type="SMART" id="SM00354">
    <property type="entry name" value="HTH_LACI"/>
    <property type="match status" value="1"/>
</dbReference>
<dbReference type="Pfam" id="PF13377">
    <property type="entry name" value="Peripla_BP_3"/>
    <property type="match status" value="1"/>
</dbReference>
<keyword evidence="2 5" id="KW-0238">DNA-binding</keyword>
<keyword evidence="3" id="KW-0804">Transcription</keyword>
<dbReference type="RefSeq" id="WP_390227051.1">
    <property type="nucleotide sequence ID" value="NZ_JBHSCN010000002.1"/>
</dbReference>
<organism evidence="5 6">
    <name type="scientific">Gryllotalpicola reticulitermitis</name>
    <dbReference type="NCBI Taxonomy" id="1184153"/>
    <lineage>
        <taxon>Bacteria</taxon>
        <taxon>Bacillati</taxon>
        <taxon>Actinomycetota</taxon>
        <taxon>Actinomycetes</taxon>
        <taxon>Micrococcales</taxon>
        <taxon>Microbacteriaceae</taxon>
        <taxon>Gryllotalpicola</taxon>
    </lineage>
</organism>
<comment type="caution">
    <text evidence="5">The sequence shown here is derived from an EMBL/GenBank/DDBJ whole genome shotgun (WGS) entry which is preliminary data.</text>
</comment>
<dbReference type="PROSITE" id="PS50932">
    <property type="entry name" value="HTH_LACI_2"/>
    <property type="match status" value="1"/>
</dbReference>
<dbReference type="GO" id="GO:0003677">
    <property type="term" value="F:DNA binding"/>
    <property type="evidence" value="ECO:0007669"/>
    <property type="project" value="UniProtKB-KW"/>
</dbReference>
<evidence type="ECO:0000256" key="3">
    <source>
        <dbReference type="ARBA" id="ARBA00023163"/>
    </source>
</evidence>
<sequence>MSVDAKGRGNVTLKDVAARVGVTQAAVSMALAGNPRISEKTRRAVQRAAAELGYVPSSAGRALRRQSAGAIALIVPNTSHHVFGHAYFMHVLTGVSSSSNAHDAQVIVSTNTDGAEGVNAYERVIRSGSADGVIVTSAAVDDANVEALVASGLPVVLIGNFPYLPEAVSVGTDDVAASRLVTEHLITVHGRSRLLHVSGPLDHQTGIDRREGFLQAVRAHALGENALVLEGDMSEESGAEAVRQAHDMGVEVDGVVFANDDMAFGGMQTLRRLGRRVGDDIALVGFDDFGIARTTTPGITTMRVPAERMALAASDTLFAILAGERTGPAHVELPVEFIARTSCGCAGDALSE</sequence>
<dbReference type="PANTHER" id="PTHR30146:SF155">
    <property type="entry name" value="ALANINE RACEMASE"/>
    <property type="match status" value="1"/>
</dbReference>
<dbReference type="Gene3D" id="3.40.50.2300">
    <property type="match status" value="2"/>
</dbReference>
<dbReference type="InterPro" id="IPR000843">
    <property type="entry name" value="HTH_LacI"/>
</dbReference>
<name>A0ABV8Q536_9MICO</name>
<keyword evidence="6" id="KW-1185">Reference proteome</keyword>
<dbReference type="CDD" id="cd06267">
    <property type="entry name" value="PBP1_LacI_sugar_binding-like"/>
    <property type="match status" value="1"/>
</dbReference>
<dbReference type="InterPro" id="IPR010982">
    <property type="entry name" value="Lambda_DNA-bd_dom_sf"/>
</dbReference>
<dbReference type="SUPFAM" id="SSF47413">
    <property type="entry name" value="lambda repressor-like DNA-binding domains"/>
    <property type="match status" value="1"/>
</dbReference>
<dbReference type="EMBL" id="JBHSCN010000002">
    <property type="protein sequence ID" value="MFC4242244.1"/>
    <property type="molecule type" value="Genomic_DNA"/>
</dbReference>
<dbReference type="Pfam" id="PF00356">
    <property type="entry name" value="LacI"/>
    <property type="match status" value="1"/>
</dbReference>
<evidence type="ECO:0000313" key="6">
    <source>
        <dbReference type="Proteomes" id="UP001595900"/>
    </source>
</evidence>
<dbReference type="PANTHER" id="PTHR30146">
    <property type="entry name" value="LACI-RELATED TRANSCRIPTIONAL REPRESSOR"/>
    <property type="match status" value="1"/>
</dbReference>
<dbReference type="CDD" id="cd01392">
    <property type="entry name" value="HTH_LacI"/>
    <property type="match status" value="1"/>
</dbReference>
<evidence type="ECO:0000256" key="2">
    <source>
        <dbReference type="ARBA" id="ARBA00023125"/>
    </source>
</evidence>
<dbReference type="InterPro" id="IPR028082">
    <property type="entry name" value="Peripla_BP_I"/>
</dbReference>
<feature type="domain" description="HTH lacI-type" evidence="4">
    <location>
        <begin position="11"/>
        <end position="65"/>
    </location>
</feature>
<dbReference type="Gene3D" id="1.10.260.40">
    <property type="entry name" value="lambda repressor-like DNA-binding domains"/>
    <property type="match status" value="1"/>
</dbReference>
<evidence type="ECO:0000259" key="4">
    <source>
        <dbReference type="PROSITE" id="PS50932"/>
    </source>
</evidence>